<accession>G2YK55</accession>
<dbReference type="AlphaFoldDB" id="G2YK55"/>
<organism evidence="1 2">
    <name type="scientific">Botryotinia fuckeliana (strain T4)</name>
    <name type="common">Noble rot fungus</name>
    <name type="synonym">Botrytis cinerea</name>
    <dbReference type="NCBI Taxonomy" id="999810"/>
    <lineage>
        <taxon>Eukaryota</taxon>
        <taxon>Fungi</taxon>
        <taxon>Dikarya</taxon>
        <taxon>Ascomycota</taxon>
        <taxon>Pezizomycotina</taxon>
        <taxon>Leotiomycetes</taxon>
        <taxon>Helotiales</taxon>
        <taxon>Sclerotiniaceae</taxon>
        <taxon>Botrytis</taxon>
    </lineage>
</organism>
<dbReference type="EMBL" id="FQ790340">
    <property type="protein sequence ID" value="CCD52003.1"/>
    <property type="molecule type" value="Genomic_DNA"/>
</dbReference>
<reference evidence="2" key="1">
    <citation type="journal article" date="2011" name="PLoS Genet.">
        <title>Genomic analysis of the necrotrophic fungal pathogens Sclerotinia sclerotiorum and Botrytis cinerea.</title>
        <authorList>
            <person name="Amselem J."/>
            <person name="Cuomo C.A."/>
            <person name="van Kan J.A."/>
            <person name="Viaud M."/>
            <person name="Benito E.P."/>
            <person name="Couloux A."/>
            <person name="Coutinho P.M."/>
            <person name="de Vries R.P."/>
            <person name="Dyer P.S."/>
            <person name="Fillinger S."/>
            <person name="Fournier E."/>
            <person name="Gout L."/>
            <person name="Hahn M."/>
            <person name="Kohn L."/>
            <person name="Lapalu N."/>
            <person name="Plummer K.M."/>
            <person name="Pradier J.M."/>
            <person name="Quevillon E."/>
            <person name="Sharon A."/>
            <person name="Simon A."/>
            <person name="ten Have A."/>
            <person name="Tudzynski B."/>
            <person name="Tudzynski P."/>
            <person name="Wincker P."/>
            <person name="Andrew M."/>
            <person name="Anthouard V."/>
            <person name="Beever R.E."/>
            <person name="Beffa R."/>
            <person name="Benoit I."/>
            <person name="Bouzid O."/>
            <person name="Brault B."/>
            <person name="Chen Z."/>
            <person name="Choquer M."/>
            <person name="Collemare J."/>
            <person name="Cotton P."/>
            <person name="Danchin E.G."/>
            <person name="Da Silva C."/>
            <person name="Gautier A."/>
            <person name="Giraud C."/>
            <person name="Giraud T."/>
            <person name="Gonzalez C."/>
            <person name="Grossetete S."/>
            <person name="Guldener U."/>
            <person name="Henrissat B."/>
            <person name="Howlett B.J."/>
            <person name="Kodira C."/>
            <person name="Kretschmer M."/>
            <person name="Lappartient A."/>
            <person name="Leroch M."/>
            <person name="Levis C."/>
            <person name="Mauceli E."/>
            <person name="Neuveglise C."/>
            <person name="Oeser B."/>
            <person name="Pearson M."/>
            <person name="Poulain J."/>
            <person name="Poussereau N."/>
            <person name="Quesneville H."/>
            <person name="Rascle C."/>
            <person name="Schumacher J."/>
            <person name="Segurens B."/>
            <person name="Sexton A."/>
            <person name="Silva E."/>
            <person name="Sirven C."/>
            <person name="Soanes D.M."/>
            <person name="Talbot N.J."/>
            <person name="Templeton M."/>
            <person name="Yandava C."/>
            <person name="Yarden O."/>
            <person name="Zeng Q."/>
            <person name="Rollins J.A."/>
            <person name="Lebrun M.H."/>
            <person name="Dickman M."/>
        </authorList>
    </citation>
    <scope>NUCLEOTIDE SEQUENCE [LARGE SCALE GENOMIC DNA]</scope>
    <source>
        <strain evidence="2">T4</strain>
    </source>
</reference>
<dbReference type="HOGENOM" id="CLU_3377009_0_0_1"/>
<gene>
    <name evidence="1" type="ORF">BofuT4_uP081620.1</name>
</gene>
<name>G2YK55_BOTF4</name>
<dbReference type="InParanoid" id="G2YK55"/>
<evidence type="ECO:0000313" key="2">
    <source>
        <dbReference type="Proteomes" id="UP000008177"/>
    </source>
</evidence>
<proteinExistence type="predicted"/>
<evidence type="ECO:0000313" key="1">
    <source>
        <dbReference type="EMBL" id="CCD52003.1"/>
    </source>
</evidence>
<protein>
    <submittedName>
        <fullName evidence="1">Uncharacterized protein</fullName>
    </submittedName>
</protein>
<sequence>MELAASTRAARKYATPPLRYDSCSSCSLPSCAFK</sequence>
<dbReference type="Proteomes" id="UP000008177">
    <property type="component" value="Unplaced contigs"/>
</dbReference>